<comment type="caution">
    <text evidence="2">The sequence shown here is derived from an EMBL/GenBank/DDBJ whole genome shotgun (WGS) entry which is preliminary data.</text>
</comment>
<dbReference type="AlphaFoldDB" id="A0ABD0M6R6"/>
<dbReference type="EMBL" id="JACVVK020000004">
    <property type="protein sequence ID" value="KAK7507479.1"/>
    <property type="molecule type" value="Genomic_DNA"/>
</dbReference>
<organism evidence="2 3">
    <name type="scientific">Batillaria attramentaria</name>
    <dbReference type="NCBI Taxonomy" id="370345"/>
    <lineage>
        <taxon>Eukaryota</taxon>
        <taxon>Metazoa</taxon>
        <taxon>Spiralia</taxon>
        <taxon>Lophotrochozoa</taxon>
        <taxon>Mollusca</taxon>
        <taxon>Gastropoda</taxon>
        <taxon>Caenogastropoda</taxon>
        <taxon>Sorbeoconcha</taxon>
        <taxon>Cerithioidea</taxon>
        <taxon>Batillariidae</taxon>
        <taxon>Batillaria</taxon>
    </lineage>
</organism>
<name>A0ABD0M6R6_9CAEN</name>
<evidence type="ECO:0000313" key="3">
    <source>
        <dbReference type="Proteomes" id="UP001519460"/>
    </source>
</evidence>
<reference evidence="2 3" key="1">
    <citation type="journal article" date="2023" name="Sci. Data">
        <title>Genome assembly of the Korean intertidal mud-creeper Batillaria attramentaria.</title>
        <authorList>
            <person name="Patra A.K."/>
            <person name="Ho P.T."/>
            <person name="Jun S."/>
            <person name="Lee S.J."/>
            <person name="Kim Y."/>
            <person name="Won Y.J."/>
        </authorList>
    </citation>
    <scope>NUCLEOTIDE SEQUENCE [LARGE SCALE GENOMIC DNA]</scope>
    <source>
        <strain evidence="2">Wonlab-2016</strain>
    </source>
</reference>
<gene>
    <name evidence="2" type="ORF">BaRGS_00001414</name>
</gene>
<protein>
    <recommendedName>
        <fullName evidence="4">4Fe-4S Wbl-type domain-containing protein</fullName>
    </recommendedName>
</protein>
<evidence type="ECO:0008006" key="4">
    <source>
        <dbReference type="Google" id="ProtNLM"/>
    </source>
</evidence>
<proteinExistence type="predicted"/>
<sequence>MSVVRLASLSAPETEQQAAVGVQCAQCALSPPCPARSIASPALDATSRPGRGPRWNSTARRVRLRAVFGGRVSTKERVFSLGSRGSE</sequence>
<accession>A0ABD0M6R6</accession>
<dbReference type="Proteomes" id="UP001519460">
    <property type="component" value="Unassembled WGS sequence"/>
</dbReference>
<feature type="region of interest" description="Disordered" evidence="1">
    <location>
        <begin position="38"/>
        <end position="58"/>
    </location>
</feature>
<evidence type="ECO:0000256" key="1">
    <source>
        <dbReference type="SAM" id="MobiDB-lite"/>
    </source>
</evidence>
<evidence type="ECO:0000313" key="2">
    <source>
        <dbReference type="EMBL" id="KAK7507479.1"/>
    </source>
</evidence>
<keyword evidence="3" id="KW-1185">Reference proteome</keyword>